<dbReference type="OrthoDB" id="9547406at2759"/>
<dbReference type="AlphaFoldDB" id="A0A0C9VWJ1"/>
<evidence type="ECO:0000313" key="2">
    <source>
        <dbReference type="Proteomes" id="UP000054279"/>
    </source>
</evidence>
<evidence type="ECO:0000313" key="1">
    <source>
        <dbReference type="EMBL" id="KIJ42711.1"/>
    </source>
</evidence>
<protein>
    <submittedName>
        <fullName evidence="1">Unplaced genomic scaffold SPHSTscaffold_53, whole genome shotgun sequence</fullName>
    </submittedName>
</protein>
<dbReference type="Proteomes" id="UP000054279">
    <property type="component" value="Unassembled WGS sequence"/>
</dbReference>
<reference evidence="1 2" key="1">
    <citation type="submission" date="2014-06" db="EMBL/GenBank/DDBJ databases">
        <title>Evolutionary Origins and Diversification of the Mycorrhizal Mutualists.</title>
        <authorList>
            <consortium name="DOE Joint Genome Institute"/>
            <consortium name="Mycorrhizal Genomics Consortium"/>
            <person name="Kohler A."/>
            <person name="Kuo A."/>
            <person name="Nagy L.G."/>
            <person name="Floudas D."/>
            <person name="Copeland A."/>
            <person name="Barry K.W."/>
            <person name="Cichocki N."/>
            <person name="Veneault-Fourrey C."/>
            <person name="LaButti K."/>
            <person name="Lindquist E.A."/>
            <person name="Lipzen A."/>
            <person name="Lundell T."/>
            <person name="Morin E."/>
            <person name="Murat C."/>
            <person name="Riley R."/>
            <person name="Ohm R."/>
            <person name="Sun H."/>
            <person name="Tunlid A."/>
            <person name="Henrissat B."/>
            <person name="Grigoriev I.V."/>
            <person name="Hibbett D.S."/>
            <person name="Martin F."/>
        </authorList>
    </citation>
    <scope>NUCLEOTIDE SEQUENCE [LARGE SCALE GENOMIC DNA]</scope>
    <source>
        <strain evidence="1 2">SS14</strain>
    </source>
</reference>
<feature type="non-terminal residue" evidence="1">
    <location>
        <position position="1"/>
    </location>
</feature>
<accession>A0A0C9VWJ1</accession>
<dbReference type="HOGENOM" id="CLU_168677_0_0_1"/>
<gene>
    <name evidence="1" type="ORF">M422DRAFT_170744</name>
</gene>
<dbReference type="EMBL" id="KN837128">
    <property type="protein sequence ID" value="KIJ42711.1"/>
    <property type="molecule type" value="Genomic_DNA"/>
</dbReference>
<sequence>IKTIKKNMVECFCAQHNPALIAAKKATRDTKLRAELDALREGSRIRIRTSGGVFAVNTTKWTVEVIWGGGAEREFKWGSIVWGNSGEGGAVVRKPGLEGEFLFFSRSLLGWDFVDVG</sequence>
<name>A0A0C9VWJ1_SPHS4</name>
<keyword evidence="2" id="KW-1185">Reference proteome</keyword>
<organism evidence="1 2">
    <name type="scientific">Sphaerobolus stellatus (strain SS14)</name>
    <dbReference type="NCBI Taxonomy" id="990650"/>
    <lineage>
        <taxon>Eukaryota</taxon>
        <taxon>Fungi</taxon>
        <taxon>Dikarya</taxon>
        <taxon>Basidiomycota</taxon>
        <taxon>Agaricomycotina</taxon>
        <taxon>Agaricomycetes</taxon>
        <taxon>Phallomycetidae</taxon>
        <taxon>Geastrales</taxon>
        <taxon>Sphaerobolaceae</taxon>
        <taxon>Sphaerobolus</taxon>
    </lineage>
</organism>
<proteinExistence type="predicted"/>